<reference evidence="5" key="1">
    <citation type="submission" date="2017-11" db="EMBL/GenBank/DDBJ databases">
        <title>Complete Genome Sequence of Kyrpidia sp. Strain EA-1, a thermophilic, hydrogen-oxidizing Bacterium, isolated from the Azores.</title>
        <authorList>
            <person name="Reiner J.E."/>
            <person name="Lapp C.J."/>
            <person name="Bunk B."/>
            <person name="Gescher J."/>
        </authorList>
    </citation>
    <scope>NUCLEOTIDE SEQUENCE [LARGE SCALE GENOMIC DNA]</scope>
    <source>
        <strain evidence="5">EA-1</strain>
    </source>
</reference>
<feature type="region of interest" description="Disordered" evidence="3">
    <location>
        <begin position="202"/>
        <end position="225"/>
    </location>
</feature>
<dbReference type="SFLD" id="SFLDS00003">
    <property type="entry name" value="Haloacid_Dehalogenase"/>
    <property type="match status" value="1"/>
</dbReference>
<evidence type="ECO:0000256" key="2">
    <source>
        <dbReference type="PIRSR" id="PIRSR610708-1"/>
    </source>
</evidence>
<dbReference type="SFLD" id="SFLDG01146">
    <property type="entry name" value="C1.2.2"/>
    <property type="match status" value="1"/>
</dbReference>
<evidence type="ECO:0000313" key="5">
    <source>
        <dbReference type="Proteomes" id="UP000231932"/>
    </source>
</evidence>
<dbReference type="AlphaFoldDB" id="A0A2K8N6J2"/>
<dbReference type="PANTHER" id="PTHR16504">
    <property type="entry name" value="5'(3')-DEOXYRIBONUCLEOTIDASE"/>
    <property type="match status" value="1"/>
</dbReference>
<feature type="active site" description="Proton donor" evidence="2">
    <location>
        <position position="9"/>
    </location>
</feature>
<dbReference type="Pfam" id="PF06941">
    <property type="entry name" value="NT5C"/>
    <property type="match status" value="1"/>
</dbReference>
<evidence type="ECO:0000256" key="1">
    <source>
        <dbReference type="ARBA" id="ARBA00009589"/>
    </source>
</evidence>
<dbReference type="OrthoDB" id="278110at2"/>
<gene>
    <name evidence="4" type="ORF">CVV65_08625</name>
</gene>
<evidence type="ECO:0000313" key="4">
    <source>
        <dbReference type="EMBL" id="ATY84979.1"/>
    </source>
</evidence>
<sequence length="225" mass="25644">MTTLLIDMDSVIVDLMSAWCRRYNADWADNLTPADILTWEWEKYVKPECGRKIYQYLNEPGMFLHLDPLPHAVDVLERLSKRYEVLIVTSARRSAMAEKDAWVTQYLPFIGRKNLIFAHRKDRVCGDLLFDDAPHNLEAFLRSGRRAVAMDYAYNRHVPCLRVKSWLEFEELVYRLFPESGGEGGGESVGATEGGTCRCGCRSGRDQRGDLGEESGAFGRGDRGR</sequence>
<dbReference type="GO" id="GO:0008253">
    <property type="term" value="F:5'-nucleotidase activity"/>
    <property type="evidence" value="ECO:0007669"/>
    <property type="project" value="InterPro"/>
</dbReference>
<protein>
    <submittedName>
        <fullName evidence="4">5'(3')-deoxyribonucleotidase</fullName>
    </submittedName>
</protein>
<dbReference type="InterPro" id="IPR010708">
    <property type="entry name" value="5'(3')-deoxyribonucleotidase"/>
</dbReference>
<dbReference type="KEGG" id="kyr:CVV65_08625"/>
<dbReference type="EMBL" id="CP024955">
    <property type="protein sequence ID" value="ATY84979.1"/>
    <property type="molecule type" value="Genomic_DNA"/>
</dbReference>
<name>A0A2K8N6J2_9BACL</name>
<dbReference type="Gene3D" id="1.10.40.40">
    <property type="entry name" value="Deoxyribonucleotidase, domain 2"/>
    <property type="match status" value="1"/>
</dbReference>
<dbReference type="RefSeq" id="WP_100667778.1">
    <property type="nucleotide sequence ID" value="NZ_CP024955.1"/>
</dbReference>
<keyword evidence="5" id="KW-1185">Reference proteome</keyword>
<dbReference type="GO" id="GO:0009223">
    <property type="term" value="P:pyrimidine deoxyribonucleotide catabolic process"/>
    <property type="evidence" value="ECO:0007669"/>
    <property type="project" value="TreeGrafter"/>
</dbReference>
<organism evidence="4 5">
    <name type="scientific">Kyrpidia spormannii</name>
    <dbReference type="NCBI Taxonomy" id="2055160"/>
    <lineage>
        <taxon>Bacteria</taxon>
        <taxon>Bacillati</taxon>
        <taxon>Bacillota</taxon>
        <taxon>Bacilli</taxon>
        <taxon>Bacillales</taxon>
        <taxon>Alicyclobacillaceae</taxon>
        <taxon>Kyrpidia</taxon>
    </lineage>
</organism>
<dbReference type="InterPro" id="IPR036412">
    <property type="entry name" value="HAD-like_sf"/>
</dbReference>
<feature type="active site" description="Nucleophile" evidence="2">
    <location>
        <position position="7"/>
    </location>
</feature>
<dbReference type="SUPFAM" id="SSF56784">
    <property type="entry name" value="HAD-like"/>
    <property type="match status" value="1"/>
</dbReference>
<dbReference type="Proteomes" id="UP000231932">
    <property type="component" value="Chromosome"/>
</dbReference>
<dbReference type="Gene3D" id="3.40.50.1000">
    <property type="entry name" value="HAD superfamily/HAD-like"/>
    <property type="match status" value="1"/>
</dbReference>
<dbReference type="SFLD" id="SFLDG01126">
    <property type="entry name" value="C1.2:_Nucleotidase_Like"/>
    <property type="match status" value="1"/>
</dbReference>
<comment type="similarity">
    <text evidence="1">Belongs to the 5'(3')-deoxyribonucleotidase family.</text>
</comment>
<dbReference type="InterPro" id="IPR023214">
    <property type="entry name" value="HAD_sf"/>
</dbReference>
<proteinExistence type="inferred from homology"/>
<dbReference type="PANTHER" id="PTHR16504:SF4">
    <property type="entry name" value="5'(3')-DEOXYRIBONUCLEOTIDASE"/>
    <property type="match status" value="1"/>
</dbReference>
<evidence type="ECO:0000256" key="3">
    <source>
        <dbReference type="SAM" id="MobiDB-lite"/>
    </source>
</evidence>
<accession>A0A2K8N6J2</accession>